<comment type="cofactor">
    <cofactor evidence="1">
        <name>Ca(2+)</name>
        <dbReference type="ChEBI" id="CHEBI:29108"/>
    </cofactor>
</comment>
<dbReference type="EC" id="3.1.1.116" evidence="15"/>
<dbReference type="Gene3D" id="1.25.10.10">
    <property type="entry name" value="Leucine-rich Repeat Variant"/>
    <property type="match status" value="1"/>
</dbReference>
<dbReference type="EMBL" id="JARGDH010000006">
    <property type="protein sequence ID" value="KAL0265988.1"/>
    <property type="molecule type" value="Genomic_DNA"/>
</dbReference>
<dbReference type="PANTHER" id="PTHR45792:SF8">
    <property type="entry name" value="DIACYLGLYCEROL LIPASE-ALPHA"/>
    <property type="match status" value="1"/>
</dbReference>
<gene>
    <name evidence="18" type="ORF">PYX00_011705</name>
</gene>
<dbReference type="InterPro" id="IPR011989">
    <property type="entry name" value="ARM-like"/>
</dbReference>
<keyword evidence="12" id="KW-0443">Lipid metabolism</keyword>
<name>A0AAW2H893_9NEOP</name>
<comment type="subcellular location">
    <subcellularLocation>
        <location evidence="2">Cell membrane</location>
        <topology evidence="2">Multi-pass membrane protein</topology>
    </subcellularLocation>
</comment>
<dbReference type="GO" id="GO:0019888">
    <property type="term" value="F:protein phosphatase regulator activity"/>
    <property type="evidence" value="ECO:0007669"/>
    <property type="project" value="InterPro"/>
</dbReference>
<dbReference type="GO" id="GO:0016298">
    <property type="term" value="F:lipase activity"/>
    <property type="evidence" value="ECO:0007669"/>
    <property type="project" value="TreeGrafter"/>
</dbReference>
<dbReference type="GO" id="GO:0046872">
    <property type="term" value="F:metal ion binding"/>
    <property type="evidence" value="ECO:0007669"/>
    <property type="project" value="UniProtKB-KW"/>
</dbReference>
<keyword evidence="5" id="KW-0597">Phosphoprotein</keyword>
<evidence type="ECO:0000313" key="18">
    <source>
        <dbReference type="EMBL" id="KAL0265988.1"/>
    </source>
</evidence>
<protein>
    <recommendedName>
        <fullName evidence="15">sn-1-specific diacylglycerol lipase</fullName>
        <ecNumber evidence="15">3.1.1.116</ecNumber>
    </recommendedName>
</protein>
<dbReference type="InterPro" id="IPR029058">
    <property type="entry name" value="AB_hydrolase_fold"/>
</dbReference>
<dbReference type="InterPro" id="IPR002554">
    <property type="entry name" value="PP2A_B56"/>
</dbReference>
<proteinExistence type="inferred from homology"/>
<dbReference type="GO" id="GO:0007165">
    <property type="term" value="P:signal transduction"/>
    <property type="evidence" value="ECO:0007669"/>
    <property type="project" value="InterPro"/>
</dbReference>
<evidence type="ECO:0000256" key="6">
    <source>
        <dbReference type="ARBA" id="ARBA00022692"/>
    </source>
</evidence>
<evidence type="ECO:0000256" key="12">
    <source>
        <dbReference type="ARBA" id="ARBA00023098"/>
    </source>
</evidence>
<dbReference type="Pfam" id="PF01764">
    <property type="entry name" value="Lipase_3"/>
    <property type="match status" value="1"/>
</dbReference>
<accession>A0AAW2H893</accession>
<dbReference type="SUPFAM" id="SSF53474">
    <property type="entry name" value="alpha/beta-Hydrolases"/>
    <property type="match status" value="1"/>
</dbReference>
<evidence type="ECO:0000256" key="16">
    <source>
        <dbReference type="SAM" id="MobiDB-lite"/>
    </source>
</evidence>
<comment type="similarity">
    <text evidence="3">Belongs to the phosphatase 2A regulatory subunit B56 family.</text>
</comment>
<evidence type="ECO:0000256" key="15">
    <source>
        <dbReference type="ARBA" id="ARBA00026104"/>
    </source>
</evidence>
<dbReference type="GO" id="GO:0000159">
    <property type="term" value="C:protein phosphatase type 2A complex"/>
    <property type="evidence" value="ECO:0007669"/>
    <property type="project" value="InterPro"/>
</dbReference>
<keyword evidence="4" id="KW-1003">Cell membrane</keyword>
<dbReference type="GO" id="GO:0016042">
    <property type="term" value="P:lipid catabolic process"/>
    <property type="evidence" value="ECO:0007669"/>
    <property type="project" value="UniProtKB-KW"/>
</dbReference>
<sequence>MGARDARYTKKKHNEHLTKEDTSKSGGTKAARGDIRKDIRGEGEIELTSICPGDNLCNLDRLKRRMNLDKALTEESTKRWMAVKDVSASKEASSDTDMYKTTEELFCMLKLENESVDETLSSLEKVGEISNFTYSTRQTIYRFLINVMCTIPIRPRERLYYSCDRDKIADQRSPCFYLFGRALSVLEKMLMRESKKDENLNLLEQKDVKRCLNMLREEDLRIRTLLKRFLQEIYNRCQWIRGCVKYKVKNMLINIIHEQTEPMGVSELLNLSTYILVSDGFGDPYEAQCYFSECIFPVLKISNAHLYEQELKTALEAFSQLRNECFLYTFKQLSKIFLEVGSGVRIPILNFCLAIIQVKQTTMDFVYVENYICQIISTCFKNAHCLLISHVLTFIKERVIYNFLKAHCSTFVPKIFDDIYDLSKSYWNKDRSPEVYSIVTIVMSLDKNIFEECLKRYNFKRYKQRIENDVSEDVVRYFGQDLLRESEGMSGMVTKIRVLDVVLYKIACHYRIYAEVYNQNVHVANNNVLSFRIRTLHDYYFGTLRILLNEPSSSRRCLCYSDIPFRKFEEGKTKCIMFPLFDASSKSDCATYDFQPKKRAGKIRIHYSFSREPFDSCLHTGYEPNFIDKIFDFLFVNEKEIKISVIVRKALEITRGTMRSKINIFKGWLVIQRHYRKGDSAHSLEDISSLVKELGSGALEPRQPSSSCSTIGFNLNMRATEAGGFDCDGFRLFEKEFYVYFLNILYYSLAPYGSRINNFAIPKRLDVAENVVDELHRAILSFLAIPSRDLLLVNLNKQDKKSAFIVFLHKESVVISFRGTVNPRDASFDLKFEYSEFYEGYAHDGVKRLGKMFIREHWDEVRMLMSIHKKTKIIITGHSLGGGVALLVGYMILRESMVNPETLEVVAYSPVPVMSKNLVKNPPDSFISFTYEKDIVPSLSYGSVCDMKYLCCSIGSQMRLLRRSEANMEEMIEKIRAFYLKHDIHPKLYLPSKIIQFRTFMSRDTTIFFRFLNAFGWRDAKLLEEKVVLAKVHDYSFSDNAVFDQRAVIDHIPRLLFDAFEQSIQICEYVSTGKNADK</sequence>
<keyword evidence="11" id="KW-1133">Transmembrane helix</keyword>
<dbReference type="InterPro" id="IPR002921">
    <property type="entry name" value="Fungal_lipase-type"/>
</dbReference>
<evidence type="ECO:0000256" key="5">
    <source>
        <dbReference type="ARBA" id="ARBA00022553"/>
    </source>
</evidence>
<dbReference type="PANTHER" id="PTHR45792">
    <property type="entry name" value="DIACYLGLYCEROL LIPASE HOMOLOG-RELATED"/>
    <property type="match status" value="1"/>
</dbReference>
<keyword evidence="9" id="KW-0106">Calcium</keyword>
<keyword evidence="8" id="KW-0378">Hydrolase</keyword>
<organism evidence="18">
    <name type="scientific">Menopon gallinae</name>
    <name type="common">poultry shaft louse</name>
    <dbReference type="NCBI Taxonomy" id="328185"/>
    <lineage>
        <taxon>Eukaryota</taxon>
        <taxon>Metazoa</taxon>
        <taxon>Ecdysozoa</taxon>
        <taxon>Arthropoda</taxon>
        <taxon>Hexapoda</taxon>
        <taxon>Insecta</taxon>
        <taxon>Pterygota</taxon>
        <taxon>Neoptera</taxon>
        <taxon>Paraneoptera</taxon>
        <taxon>Psocodea</taxon>
        <taxon>Troctomorpha</taxon>
        <taxon>Phthiraptera</taxon>
        <taxon>Amblycera</taxon>
        <taxon>Menoponidae</taxon>
        <taxon>Menopon</taxon>
    </lineage>
</organism>
<keyword evidence="13" id="KW-0472">Membrane</keyword>
<evidence type="ECO:0000256" key="2">
    <source>
        <dbReference type="ARBA" id="ARBA00004651"/>
    </source>
</evidence>
<evidence type="ECO:0000256" key="4">
    <source>
        <dbReference type="ARBA" id="ARBA00022475"/>
    </source>
</evidence>
<evidence type="ECO:0000256" key="10">
    <source>
        <dbReference type="ARBA" id="ARBA00022963"/>
    </source>
</evidence>
<dbReference type="Pfam" id="PF01603">
    <property type="entry name" value="B56"/>
    <property type="match status" value="1"/>
</dbReference>
<keyword evidence="7" id="KW-0479">Metal-binding</keyword>
<dbReference type="SUPFAM" id="SSF48371">
    <property type="entry name" value="ARM repeat"/>
    <property type="match status" value="1"/>
</dbReference>
<evidence type="ECO:0000256" key="9">
    <source>
        <dbReference type="ARBA" id="ARBA00022837"/>
    </source>
</evidence>
<evidence type="ECO:0000259" key="17">
    <source>
        <dbReference type="Pfam" id="PF01764"/>
    </source>
</evidence>
<evidence type="ECO:0000256" key="8">
    <source>
        <dbReference type="ARBA" id="ARBA00022801"/>
    </source>
</evidence>
<evidence type="ECO:0000256" key="11">
    <source>
        <dbReference type="ARBA" id="ARBA00022989"/>
    </source>
</evidence>
<dbReference type="InterPro" id="IPR016024">
    <property type="entry name" value="ARM-type_fold"/>
</dbReference>
<dbReference type="GO" id="GO:0005886">
    <property type="term" value="C:plasma membrane"/>
    <property type="evidence" value="ECO:0007669"/>
    <property type="project" value="UniProtKB-SubCell"/>
</dbReference>
<evidence type="ECO:0000256" key="13">
    <source>
        <dbReference type="ARBA" id="ARBA00023136"/>
    </source>
</evidence>
<evidence type="ECO:0000256" key="7">
    <source>
        <dbReference type="ARBA" id="ARBA00022723"/>
    </source>
</evidence>
<feature type="region of interest" description="Disordered" evidence="16">
    <location>
        <begin position="1"/>
        <end position="35"/>
    </location>
</feature>
<dbReference type="AlphaFoldDB" id="A0AAW2H893"/>
<dbReference type="CDD" id="cd00519">
    <property type="entry name" value="Lipase_3"/>
    <property type="match status" value="1"/>
</dbReference>
<reference evidence="18" key="1">
    <citation type="journal article" date="2024" name="Gigascience">
        <title>Chromosome-level genome of the poultry shaft louse Menopon gallinae provides insight into the host-switching and adaptive evolution of parasitic lice.</title>
        <authorList>
            <person name="Xu Y."/>
            <person name="Ma L."/>
            <person name="Liu S."/>
            <person name="Liang Y."/>
            <person name="Liu Q."/>
            <person name="He Z."/>
            <person name="Tian L."/>
            <person name="Duan Y."/>
            <person name="Cai W."/>
            <person name="Li H."/>
            <person name="Song F."/>
        </authorList>
    </citation>
    <scope>NUCLEOTIDE SEQUENCE</scope>
    <source>
        <strain evidence="18">Cailab_2023a</strain>
    </source>
</reference>
<evidence type="ECO:0000256" key="3">
    <source>
        <dbReference type="ARBA" id="ARBA00009745"/>
    </source>
</evidence>
<comment type="catalytic activity">
    <reaction evidence="14">
        <text>a 1,2-diacyl-sn-glycerol + H2O = a 2-acylglycerol + a fatty acid + H(+)</text>
        <dbReference type="Rhea" id="RHEA:33275"/>
        <dbReference type="ChEBI" id="CHEBI:15377"/>
        <dbReference type="ChEBI" id="CHEBI:15378"/>
        <dbReference type="ChEBI" id="CHEBI:17389"/>
        <dbReference type="ChEBI" id="CHEBI:17815"/>
        <dbReference type="ChEBI" id="CHEBI:28868"/>
        <dbReference type="EC" id="3.1.1.116"/>
    </reaction>
    <physiologicalReaction direction="left-to-right" evidence="14">
        <dbReference type="Rhea" id="RHEA:33276"/>
    </physiologicalReaction>
</comment>
<dbReference type="InterPro" id="IPR052214">
    <property type="entry name" value="DAG_Lipase-Related"/>
</dbReference>
<feature type="domain" description="Fungal lipase-type" evidence="17">
    <location>
        <begin position="814"/>
        <end position="940"/>
    </location>
</feature>
<keyword evidence="10" id="KW-0442">Lipid degradation</keyword>
<evidence type="ECO:0000256" key="14">
    <source>
        <dbReference type="ARBA" id="ARBA00024531"/>
    </source>
</evidence>
<comment type="caution">
    <text evidence="18">The sequence shown here is derived from an EMBL/GenBank/DDBJ whole genome shotgun (WGS) entry which is preliminary data.</text>
</comment>
<evidence type="ECO:0000256" key="1">
    <source>
        <dbReference type="ARBA" id="ARBA00001913"/>
    </source>
</evidence>
<dbReference type="Gene3D" id="3.40.50.1820">
    <property type="entry name" value="alpha/beta hydrolase"/>
    <property type="match status" value="1"/>
</dbReference>
<keyword evidence="6" id="KW-0812">Transmembrane</keyword>